<feature type="active site" description="Nucleophile" evidence="13">
    <location>
        <position position="382"/>
    </location>
</feature>
<dbReference type="PROSITE" id="PS51686">
    <property type="entry name" value="SAM_MT_RSMB_NOP"/>
    <property type="match status" value="1"/>
</dbReference>
<reference evidence="15 16" key="1">
    <citation type="submission" date="2024-03" db="EMBL/GenBank/DDBJ databases">
        <title>Human intestinal bacterial collection.</title>
        <authorList>
            <person name="Pauvert C."/>
            <person name="Hitch T.C.A."/>
            <person name="Clavel T."/>
        </authorList>
    </citation>
    <scope>NUCLEOTIDE SEQUENCE [LARGE SCALE GENOMIC DNA]</scope>
    <source>
        <strain evidence="15 16">CLA-AP-H27</strain>
    </source>
</reference>
<keyword evidence="9 13" id="KW-0694">RNA-binding</keyword>
<evidence type="ECO:0000256" key="7">
    <source>
        <dbReference type="ARBA" id="ARBA00022679"/>
    </source>
</evidence>
<dbReference type="Gene3D" id="1.10.940.10">
    <property type="entry name" value="NusB-like"/>
    <property type="match status" value="1"/>
</dbReference>
<name>A0ABV1HMN4_9FIRM</name>
<dbReference type="InterPro" id="IPR023267">
    <property type="entry name" value="RCMT"/>
</dbReference>
<evidence type="ECO:0000256" key="12">
    <source>
        <dbReference type="ARBA" id="ARBA00047283"/>
    </source>
</evidence>
<comment type="catalytic activity">
    <reaction evidence="12">
        <text>cytidine(967) in 16S rRNA + S-adenosyl-L-methionine = 5-methylcytidine(967) in 16S rRNA + S-adenosyl-L-homocysteine + H(+)</text>
        <dbReference type="Rhea" id="RHEA:42748"/>
        <dbReference type="Rhea" id="RHEA-COMP:10219"/>
        <dbReference type="Rhea" id="RHEA-COMP:10220"/>
        <dbReference type="ChEBI" id="CHEBI:15378"/>
        <dbReference type="ChEBI" id="CHEBI:57856"/>
        <dbReference type="ChEBI" id="CHEBI:59789"/>
        <dbReference type="ChEBI" id="CHEBI:74483"/>
        <dbReference type="ChEBI" id="CHEBI:82748"/>
        <dbReference type="EC" id="2.1.1.176"/>
    </reaction>
</comment>
<evidence type="ECO:0000313" key="16">
    <source>
        <dbReference type="Proteomes" id="UP001437460"/>
    </source>
</evidence>
<comment type="caution">
    <text evidence="13">Lacks conserved residue(s) required for the propagation of feature annotation.</text>
</comment>
<dbReference type="NCBIfam" id="TIGR00563">
    <property type="entry name" value="rsmB"/>
    <property type="match status" value="1"/>
</dbReference>
<evidence type="ECO:0000256" key="11">
    <source>
        <dbReference type="ARBA" id="ARBA00031088"/>
    </source>
</evidence>
<feature type="domain" description="SAM-dependent MTase RsmB/NOP-type" evidence="14">
    <location>
        <begin position="170"/>
        <end position="445"/>
    </location>
</feature>
<dbReference type="GO" id="GO:0032259">
    <property type="term" value="P:methylation"/>
    <property type="evidence" value="ECO:0007669"/>
    <property type="project" value="UniProtKB-KW"/>
</dbReference>
<evidence type="ECO:0000256" key="1">
    <source>
        <dbReference type="ARBA" id="ARBA00002724"/>
    </source>
</evidence>
<sequence>MTKQNGPTKERELILDILMEILEYGGYSHVVLKKALDKHQYLEKQNRAFITRVVEGTIEYLLTIDAVIDQCSKTKVKKMKPVIRTILRMSVYQILKMDRIPDSAVCDEAVKLAVKRKFHGLKGFVNGVLRTISREKETFVFTDWSRKYSMPDWIIELWKQQYPAETVERMMQAFLEERPTSVRCNLDRASMEEILQSLEQDHVTVQKNPLADHALLLSGYDYLDAVTAFREGWITVQDVSSSFVGEAADPKPGDKVLDVCGAPGGKSLHIADKLAGTGQVVVRDLTENKILLVEDNIRRTGFTNIRAEVWDALEEDPSWEEQADIVIADLPCSGLGIIGKKPDIKYQVTKEDLEDLAELQKDILSVVWNYVKPGGKLIYSTCTIDHLENEDQRNWILETLPFEPVSIEGAFGSQIKEETMKDGYIQLLPGRYPCDGFFISAFRRKA</sequence>
<comment type="subcellular location">
    <subcellularLocation>
        <location evidence="2">Cytoplasm</location>
    </subcellularLocation>
</comment>
<gene>
    <name evidence="15" type="primary">rsmB</name>
    <name evidence="15" type="ORF">WMO41_10515</name>
</gene>
<keyword evidence="4" id="KW-0963">Cytoplasm</keyword>
<dbReference type="InterPro" id="IPR054728">
    <property type="entry name" value="RsmB-like_ferredoxin"/>
</dbReference>
<keyword evidence="6 13" id="KW-0489">Methyltransferase</keyword>
<dbReference type="Pfam" id="PF01189">
    <property type="entry name" value="Methyltr_RsmB-F"/>
    <property type="match status" value="1"/>
</dbReference>
<dbReference type="PRINTS" id="PR02008">
    <property type="entry name" value="RCMTFAMILY"/>
</dbReference>
<dbReference type="RefSeq" id="WP_349229710.1">
    <property type="nucleotide sequence ID" value="NZ_JBBMFJ010000021.1"/>
</dbReference>
<dbReference type="InterPro" id="IPR029063">
    <property type="entry name" value="SAM-dependent_MTases_sf"/>
</dbReference>
<dbReference type="CDD" id="cd02440">
    <property type="entry name" value="AdoMet_MTases"/>
    <property type="match status" value="1"/>
</dbReference>
<dbReference type="InterPro" id="IPR001678">
    <property type="entry name" value="MeTrfase_RsmB-F_NOP2_dom"/>
</dbReference>
<dbReference type="InterPro" id="IPR035926">
    <property type="entry name" value="NusB-like_sf"/>
</dbReference>
<proteinExistence type="inferred from homology"/>
<protein>
    <recommendedName>
        <fullName evidence="3">16S rRNA (cytosine(967)-C(5))-methyltransferase</fullName>
        <ecNumber evidence="3">2.1.1.176</ecNumber>
    </recommendedName>
    <alternativeName>
        <fullName evidence="10">16S rRNA m5C967 methyltransferase</fullName>
    </alternativeName>
    <alternativeName>
        <fullName evidence="11">rRNA (cytosine-C(5)-)-methyltransferase RsmB</fullName>
    </alternativeName>
</protein>
<evidence type="ECO:0000256" key="9">
    <source>
        <dbReference type="ARBA" id="ARBA00022884"/>
    </source>
</evidence>
<evidence type="ECO:0000256" key="3">
    <source>
        <dbReference type="ARBA" id="ARBA00012140"/>
    </source>
</evidence>
<comment type="function">
    <text evidence="1">Specifically methylates the cytosine at position 967 (m5C967) of 16S rRNA.</text>
</comment>
<feature type="binding site" evidence="13">
    <location>
        <position position="311"/>
    </location>
    <ligand>
        <name>S-adenosyl-L-methionine</name>
        <dbReference type="ChEBI" id="CHEBI:59789"/>
    </ligand>
</feature>
<dbReference type="Pfam" id="PF22458">
    <property type="entry name" value="RsmF-B_ferredox"/>
    <property type="match status" value="1"/>
</dbReference>
<evidence type="ECO:0000256" key="4">
    <source>
        <dbReference type="ARBA" id="ARBA00022490"/>
    </source>
</evidence>
<dbReference type="Gene3D" id="3.30.70.1170">
    <property type="entry name" value="Sun protein, domain 3"/>
    <property type="match status" value="1"/>
</dbReference>
<organism evidence="15 16">
    <name type="scientific">Ventrimonas faecis</name>
    <dbReference type="NCBI Taxonomy" id="3133170"/>
    <lineage>
        <taxon>Bacteria</taxon>
        <taxon>Bacillati</taxon>
        <taxon>Bacillota</taxon>
        <taxon>Clostridia</taxon>
        <taxon>Lachnospirales</taxon>
        <taxon>Lachnospiraceae</taxon>
        <taxon>Ventrimonas</taxon>
    </lineage>
</organism>
<dbReference type="InterPro" id="IPR004573">
    <property type="entry name" value="rRNA_ssu_MeTfrase_B"/>
</dbReference>
<keyword evidence="8 13" id="KW-0949">S-adenosyl-L-methionine</keyword>
<dbReference type="EC" id="2.1.1.176" evidence="3"/>
<dbReference type="Proteomes" id="UP001437460">
    <property type="component" value="Unassembled WGS sequence"/>
</dbReference>
<feature type="binding site" evidence="13">
    <location>
        <position position="284"/>
    </location>
    <ligand>
        <name>S-adenosyl-L-methionine</name>
        <dbReference type="ChEBI" id="CHEBI:59789"/>
    </ligand>
</feature>
<evidence type="ECO:0000259" key="14">
    <source>
        <dbReference type="PROSITE" id="PS51686"/>
    </source>
</evidence>
<evidence type="ECO:0000256" key="8">
    <source>
        <dbReference type="ARBA" id="ARBA00022691"/>
    </source>
</evidence>
<keyword evidence="7 13" id="KW-0808">Transferase</keyword>
<comment type="similarity">
    <text evidence="13">Belongs to the class I-like SAM-binding methyltransferase superfamily. RsmB/NOP family.</text>
</comment>
<dbReference type="Pfam" id="PF01029">
    <property type="entry name" value="NusB"/>
    <property type="match status" value="1"/>
</dbReference>
<keyword evidence="5" id="KW-0698">rRNA processing</keyword>
<keyword evidence="16" id="KW-1185">Reference proteome</keyword>
<dbReference type="Gene3D" id="3.40.50.150">
    <property type="entry name" value="Vaccinia Virus protein VP39"/>
    <property type="match status" value="1"/>
</dbReference>
<dbReference type="EMBL" id="JBBMFJ010000021">
    <property type="protein sequence ID" value="MEQ2563585.1"/>
    <property type="molecule type" value="Genomic_DNA"/>
</dbReference>
<evidence type="ECO:0000256" key="6">
    <source>
        <dbReference type="ARBA" id="ARBA00022603"/>
    </source>
</evidence>
<dbReference type="InterPro" id="IPR049560">
    <property type="entry name" value="MeTrfase_RsmB-F_NOP2_cat"/>
</dbReference>
<dbReference type="NCBIfam" id="NF011494">
    <property type="entry name" value="PRK14902.1"/>
    <property type="match status" value="1"/>
</dbReference>
<dbReference type="PANTHER" id="PTHR22807">
    <property type="entry name" value="NOP2 YEAST -RELATED NOL1/NOP2/FMU SUN DOMAIN-CONTAINING"/>
    <property type="match status" value="1"/>
</dbReference>
<feature type="binding site" evidence="13">
    <location>
        <position position="329"/>
    </location>
    <ligand>
        <name>S-adenosyl-L-methionine</name>
        <dbReference type="ChEBI" id="CHEBI:59789"/>
    </ligand>
</feature>
<dbReference type="InterPro" id="IPR006027">
    <property type="entry name" value="NusB_RsmB_TIM44"/>
</dbReference>
<evidence type="ECO:0000256" key="5">
    <source>
        <dbReference type="ARBA" id="ARBA00022552"/>
    </source>
</evidence>
<dbReference type="SUPFAM" id="SSF53335">
    <property type="entry name" value="S-adenosyl-L-methionine-dependent methyltransferases"/>
    <property type="match status" value="1"/>
</dbReference>
<evidence type="ECO:0000256" key="10">
    <source>
        <dbReference type="ARBA" id="ARBA00030399"/>
    </source>
</evidence>
<accession>A0ABV1HMN4</accession>
<evidence type="ECO:0000256" key="13">
    <source>
        <dbReference type="PROSITE-ProRule" id="PRU01023"/>
    </source>
</evidence>
<evidence type="ECO:0000256" key="2">
    <source>
        <dbReference type="ARBA" id="ARBA00004496"/>
    </source>
</evidence>
<dbReference type="GO" id="GO:0008168">
    <property type="term" value="F:methyltransferase activity"/>
    <property type="evidence" value="ECO:0007669"/>
    <property type="project" value="UniProtKB-KW"/>
</dbReference>
<dbReference type="SUPFAM" id="SSF48013">
    <property type="entry name" value="NusB-like"/>
    <property type="match status" value="1"/>
</dbReference>
<dbReference type="PANTHER" id="PTHR22807:SF53">
    <property type="entry name" value="RIBOSOMAL RNA SMALL SUBUNIT METHYLTRANSFERASE B-RELATED"/>
    <property type="match status" value="1"/>
</dbReference>
<comment type="caution">
    <text evidence="15">The sequence shown here is derived from an EMBL/GenBank/DDBJ whole genome shotgun (WGS) entry which is preliminary data.</text>
</comment>
<evidence type="ECO:0000313" key="15">
    <source>
        <dbReference type="EMBL" id="MEQ2563585.1"/>
    </source>
</evidence>